<accession>A0A6N3A7X6</accession>
<evidence type="ECO:0000313" key="1">
    <source>
        <dbReference type="EMBL" id="VYT88309.1"/>
    </source>
</evidence>
<name>A0A6N3A7X6_9FIRM</name>
<dbReference type="EMBL" id="CACRTL010000019">
    <property type="protein sequence ID" value="VYT88309.1"/>
    <property type="molecule type" value="Genomic_DNA"/>
</dbReference>
<dbReference type="RefSeq" id="WP_156635442.1">
    <property type="nucleotide sequence ID" value="NZ_CACRTL010000019.1"/>
</dbReference>
<dbReference type="AlphaFoldDB" id="A0A6N3A7X6"/>
<protein>
    <recommendedName>
        <fullName evidence="2">Phage tail protein</fullName>
    </recommendedName>
</protein>
<organism evidence="1">
    <name type="scientific">Thomasclavelia ramosa</name>
    <dbReference type="NCBI Taxonomy" id="1547"/>
    <lineage>
        <taxon>Bacteria</taxon>
        <taxon>Bacillati</taxon>
        <taxon>Bacillota</taxon>
        <taxon>Erysipelotrichia</taxon>
        <taxon>Erysipelotrichales</taxon>
        <taxon>Coprobacillaceae</taxon>
        <taxon>Thomasclavelia</taxon>
    </lineage>
</organism>
<proteinExistence type="predicted"/>
<reference evidence="1" key="1">
    <citation type="submission" date="2019-11" db="EMBL/GenBank/DDBJ databases">
        <authorList>
            <person name="Feng L."/>
        </authorList>
    </citation>
    <scope>NUCLEOTIDE SEQUENCE</scope>
    <source>
        <strain evidence="1">CramosumLFYP8</strain>
    </source>
</reference>
<dbReference type="Gene3D" id="2.40.30.200">
    <property type="match status" value="1"/>
</dbReference>
<gene>
    <name evidence="1" type="ORF">CRLFYP8_02419</name>
</gene>
<evidence type="ECO:0008006" key="2">
    <source>
        <dbReference type="Google" id="ProtNLM"/>
    </source>
</evidence>
<sequence length="142" mass="16612">MREDVRFKINNDDFLLSDYHLCVESYSIGIPEVKSFFQEIPYSNVVYDYTEYFGSPTYSQRPITINCKLMKSTPCWQKIMQKVLELMHGQRGMFSFASDSEWYYNGRISIDTDEHDNWNFATVTLSIICDPLKTNIEGASKL</sequence>